<dbReference type="PROSITE" id="PS51257">
    <property type="entry name" value="PROKAR_LIPOPROTEIN"/>
    <property type="match status" value="1"/>
</dbReference>
<keyword evidence="4" id="KW-1185">Reference proteome</keyword>
<dbReference type="Pfam" id="PF13517">
    <property type="entry name" value="FG-GAP_3"/>
    <property type="match status" value="3"/>
</dbReference>
<reference evidence="3 4" key="1">
    <citation type="submission" date="2019-06" db="EMBL/GenBank/DDBJ databases">
        <title>Whole genome sequence for Cellvibrionaceae sp. R142.</title>
        <authorList>
            <person name="Wang G."/>
        </authorList>
    </citation>
    <scope>NUCLEOTIDE SEQUENCE [LARGE SCALE GENOMIC DNA]</scope>
    <source>
        <strain evidence="3 4">R142</strain>
    </source>
</reference>
<dbReference type="InterPro" id="IPR027039">
    <property type="entry name" value="Crtac1"/>
</dbReference>
<sequence length="539" mass="56759">MKNLAYLCLGATLVSACGDGSGGGDNPDISSPGASAGIGFRFNDATTSAGLDASHGFAGPGASMPMLFSSGIAVSDYDNDGDLDIYFVSGSAGANRLFQNQGDTTFVDIGDAAGVAIAGEKGSGPAFADIDGDGFVDLFVGAIDGDPAHLFQNNRDGTFTEVTAASGLGFSASNQVSAAFGDIDNDGLLDLFVTHWGNDVGDADSSTHLWRNLSATQPFQFTDLSDSSGLSAIYRAELVDYSFTPNFTDMDSDGDQDILLASDFGTSKVLRNDGGTTFVDITTAQISDKNGMGAAVGDYDNDGDLDWFVSAISYIEPPAGAFGVARSSGNRLYNNDGAGNFTDVTGTAGVLRGDWGWGSCFADFNNDGHLDIFHVNGWVQTSWPQYERTRSKLFLARGDGTFASVGGEAGISDMDQGRGLVCADMDADGDIDILVANNRQRLRFYDNQLNLDNHFINIRLDGTAPNTEGVGARISVEAAGRVQTREMRRSNNYTSQNPARVHFGLGAATQVDTVTVQWPDGGSTRLDNIEADQHLVIAR</sequence>
<accession>A0A545SQV2</accession>
<protein>
    <submittedName>
        <fullName evidence="3">CRTAC1 family protein</fullName>
    </submittedName>
</protein>
<proteinExistence type="predicted"/>
<keyword evidence="1" id="KW-0732">Signal</keyword>
<dbReference type="Proteomes" id="UP000319732">
    <property type="component" value="Unassembled WGS sequence"/>
</dbReference>
<dbReference type="InterPro" id="IPR028994">
    <property type="entry name" value="Integrin_alpha_N"/>
</dbReference>
<dbReference type="RefSeq" id="WP_142929839.1">
    <property type="nucleotide sequence ID" value="NZ_ML660111.1"/>
</dbReference>
<name>A0A545SQV2_9GAMM</name>
<dbReference type="InterPro" id="IPR011519">
    <property type="entry name" value="UnbV_ASPIC"/>
</dbReference>
<dbReference type="OrthoDB" id="9771961at2"/>
<feature type="domain" description="ASPIC/UnbV" evidence="2">
    <location>
        <begin position="469"/>
        <end position="535"/>
    </location>
</feature>
<gene>
    <name evidence="3" type="ORF">FKG94_25820</name>
</gene>
<dbReference type="InterPro" id="IPR013517">
    <property type="entry name" value="FG-GAP"/>
</dbReference>
<dbReference type="Gene3D" id="2.130.10.130">
    <property type="entry name" value="Integrin alpha, N-terminal"/>
    <property type="match status" value="2"/>
</dbReference>
<dbReference type="Pfam" id="PF07593">
    <property type="entry name" value="UnbV_ASPIC"/>
    <property type="match status" value="1"/>
</dbReference>
<comment type="caution">
    <text evidence="3">The sequence shown here is derived from an EMBL/GenBank/DDBJ whole genome shotgun (WGS) entry which is preliminary data.</text>
</comment>
<dbReference type="SUPFAM" id="SSF69318">
    <property type="entry name" value="Integrin alpha N-terminal domain"/>
    <property type="match status" value="1"/>
</dbReference>
<dbReference type="PANTHER" id="PTHR16026">
    <property type="entry name" value="CARTILAGE ACIDIC PROTEIN 1"/>
    <property type="match status" value="1"/>
</dbReference>
<evidence type="ECO:0000259" key="2">
    <source>
        <dbReference type="Pfam" id="PF07593"/>
    </source>
</evidence>
<dbReference type="AlphaFoldDB" id="A0A545SQV2"/>
<evidence type="ECO:0000313" key="4">
    <source>
        <dbReference type="Proteomes" id="UP000319732"/>
    </source>
</evidence>
<evidence type="ECO:0000313" key="3">
    <source>
        <dbReference type="EMBL" id="TQV67342.1"/>
    </source>
</evidence>
<organism evidence="3 4">
    <name type="scientific">Exilibacterium tricleocarpae</name>
    <dbReference type="NCBI Taxonomy" id="2591008"/>
    <lineage>
        <taxon>Bacteria</taxon>
        <taxon>Pseudomonadati</taxon>
        <taxon>Pseudomonadota</taxon>
        <taxon>Gammaproteobacteria</taxon>
        <taxon>Cellvibrionales</taxon>
        <taxon>Cellvibrionaceae</taxon>
        <taxon>Exilibacterium</taxon>
    </lineage>
</organism>
<dbReference type="PANTHER" id="PTHR16026:SF0">
    <property type="entry name" value="CARTILAGE ACIDIC PROTEIN 1"/>
    <property type="match status" value="1"/>
</dbReference>
<evidence type="ECO:0000256" key="1">
    <source>
        <dbReference type="ARBA" id="ARBA00022729"/>
    </source>
</evidence>
<dbReference type="EMBL" id="VHSG01000035">
    <property type="protein sequence ID" value="TQV67342.1"/>
    <property type="molecule type" value="Genomic_DNA"/>
</dbReference>